<evidence type="ECO:0000313" key="1">
    <source>
        <dbReference type="EMBL" id="CEG12501.1"/>
    </source>
</evidence>
<gene>
    <name evidence="1" type="ORF">MSIBF_A2380007</name>
</gene>
<sequence length="61" mass="7127">MTNDRTASNMTEVLRFKKFTHIQISFLAFQKEFLKSPSNSEVQKSKTQNFSNMIRTYAFAS</sequence>
<accession>A0A098EAE6</accession>
<protein>
    <submittedName>
        <fullName evidence="1">Uncharacterized protein</fullName>
    </submittedName>
</protein>
<name>A0A098EAE6_9ZZZZ</name>
<dbReference type="EMBL" id="CCXY01000155">
    <property type="protein sequence ID" value="CEG12501.1"/>
    <property type="molecule type" value="Genomic_DNA"/>
</dbReference>
<organism evidence="1">
    <name type="scientific">groundwater metagenome</name>
    <dbReference type="NCBI Taxonomy" id="717931"/>
    <lineage>
        <taxon>unclassified sequences</taxon>
        <taxon>metagenomes</taxon>
        <taxon>ecological metagenomes</taxon>
    </lineage>
</organism>
<reference evidence="1" key="1">
    <citation type="submission" date="2014-09" db="EMBL/GenBank/DDBJ databases">
        <authorList>
            <person name="Probst J Alexander"/>
        </authorList>
    </citation>
    <scope>NUCLEOTIDE SEQUENCE</scope>
</reference>
<dbReference type="AlphaFoldDB" id="A0A098EAE6"/>
<proteinExistence type="predicted"/>